<sequence length="216" mass="22768">MPSNTRRSSPQQQRAREMIDRILDATAQVLADSGYAGLSTNRVAAVAGVSIGSLYRYFAGKNELIEELRARGSADVLADLTGALTAAVTMSARDGVHHILSVLVGAVKRHRAVTTAMIAEAPLGAHGNILPEVERQLAQMTRLFVAVHAPGLDQAEADARIHLAMGVTLNACLRIALEPPPGVTEERLISLTADLLVLGLVPDPSAVSGSRARSGR</sequence>
<dbReference type="Pfam" id="PF00440">
    <property type="entry name" value="TetR_N"/>
    <property type="match status" value="1"/>
</dbReference>
<evidence type="ECO:0000313" key="7">
    <source>
        <dbReference type="Proteomes" id="UP001595867"/>
    </source>
</evidence>
<keyword evidence="1" id="KW-0805">Transcription regulation</keyword>
<dbReference type="InterPro" id="IPR009057">
    <property type="entry name" value="Homeodomain-like_sf"/>
</dbReference>
<gene>
    <name evidence="6" type="ORF">ACFO0C_24910</name>
</gene>
<dbReference type="PANTHER" id="PTHR30055:SF234">
    <property type="entry name" value="HTH-TYPE TRANSCRIPTIONAL REGULATOR BETI"/>
    <property type="match status" value="1"/>
</dbReference>
<dbReference type="RefSeq" id="WP_378069052.1">
    <property type="nucleotide sequence ID" value="NZ_JBHSBL010000018.1"/>
</dbReference>
<dbReference type="PROSITE" id="PS50977">
    <property type="entry name" value="HTH_TETR_2"/>
    <property type="match status" value="1"/>
</dbReference>
<dbReference type="SUPFAM" id="SSF46689">
    <property type="entry name" value="Homeodomain-like"/>
    <property type="match status" value="1"/>
</dbReference>
<protein>
    <submittedName>
        <fullName evidence="6">TetR/AcrR family transcriptional regulator</fullName>
    </submittedName>
</protein>
<keyword evidence="7" id="KW-1185">Reference proteome</keyword>
<keyword evidence="3" id="KW-0804">Transcription</keyword>
<reference evidence="7" key="1">
    <citation type="journal article" date="2019" name="Int. J. Syst. Evol. Microbiol.">
        <title>The Global Catalogue of Microorganisms (GCM) 10K type strain sequencing project: providing services to taxonomists for standard genome sequencing and annotation.</title>
        <authorList>
            <consortium name="The Broad Institute Genomics Platform"/>
            <consortium name="The Broad Institute Genome Sequencing Center for Infectious Disease"/>
            <person name="Wu L."/>
            <person name="Ma J."/>
        </authorList>
    </citation>
    <scope>NUCLEOTIDE SEQUENCE [LARGE SCALE GENOMIC DNA]</scope>
    <source>
        <strain evidence="7">TBRC 5832</strain>
    </source>
</reference>
<dbReference type="EMBL" id="JBHSBL010000018">
    <property type="protein sequence ID" value="MFC4068183.1"/>
    <property type="molecule type" value="Genomic_DNA"/>
</dbReference>
<evidence type="ECO:0000256" key="1">
    <source>
        <dbReference type="ARBA" id="ARBA00023015"/>
    </source>
</evidence>
<dbReference type="PRINTS" id="PR00455">
    <property type="entry name" value="HTHTETR"/>
</dbReference>
<feature type="domain" description="HTH tetR-type" evidence="5">
    <location>
        <begin position="16"/>
        <end position="76"/>
    </location>
</feature>
<evidence type="ECO:0000259" key="5">
    <source>
        <dbReference type="PROSITE" id="PS50977"/>
    </source>
</evidence>
<keyword evidence="2 4" id="KW-0238">DNA-binding</keyword>
<dbReference type="InterPro" id="IPR050109">
    <property type="entry name" value="HTH-type_TetR-like_transc_reg"/>
</dbReference>
<evidence type="ECO:0000256" key="4">
    <source>
        <dbReference type="PROSITE-ProRule" id="PRU00335"/>
    </source>
</evidence>
<comment type="caution">
    <text evidence="6">The sequence shown here is derived from an EMBL/GenBank/DDBJ whole genome shotgun (WGS) entry which is preliminary data.</text>
</comment>
<evidence type="ECO:0000256" key="2">
    <source>
        <dbReference type="ARBA" id="ARBA00023125"/>
    </source>
</evidence>
<dbReference type="InterPro" id="IPR001647">
    <property type="entry name" value="HTH_TetR"/>
</dbReference>
<dbReference type="Proteomes" id="UP001595867">
    <property type="component" value="Unassembled WGS sequence"/>
</dbReference>
<dbReference type="PANTHER" id="PTHR30055">
    <property type="entry name" value="HTH-TYPE TRANSCRIPTIONAL REGULATOR RUTR"/>
    <property type="match status" value="1"/>
</dbReference>
<dbReference type="PROSITE" id="PS01081">
    <property type="entry name" value="HTH_TETR_1"/>
    <property type="match status" value="1"/>
</dbReference>
<dbReference type="Gene3D" id="1.10.357.10">
    <property type="entry name" value="Tetracycline Repressor, domain 2"/>
    <property type="match status" value="1"/>
</dbReference>
<proteinExistence type="predicted"/>
<name>A0ABV8IZC0_9ACTN</name>
<evidence type="ECO:0000256" key="3">
    <source>
        <dbReference type="ARBA" id="ARBA00023163"/>
    </source>
</evidence>
<feature type="DNA-binding region" description="H-T-H motif" evidence="4">
    <location>
        <begin position="39"/>
        <end position="58"/>
    </location>
</feature>
<dbReference type="InterPro" id="IPR023772">
    <property type="entry name" value="DNA-bd_HTH_TetR-type_CS"/>
</dbReference>
<evidence type="ECO:0000313" key="6">
    <source>
        <dbReference type="EMBL" id="MFC4068183.1"/>
    </source>
</evidence>
<organism evidence="6 7">
    <name type="scientific">Actinoplanes subglobosus</name>
    <dbReference type="NCBI Taxonomy" id="1547892"/>
    <lineage>
        <taxon>Bacteria</taxon>
        <taxon>Bacillati</taxon>
        <taxon>Actinomycetota</taxon>
        <taxon>Actinomycetes</taxon>
        <taxon>Micromonosporales</taxon>
        <taxon>Micromonosporaceae</taxon>
        <taxon>Actinoplanes</taxon>
    </lineage>
</organism>
<accession>A0ABV8IZC0</accession>